<accession>A0A1T5IVX6</accession>
<dbReference type="RefSeq" id="WP_079727056.1">
    <property type="nucleotide sequence ID" value="NZ_FUZP01000001.1"/>
</dbReference>
<evidence type="ECO:0000259" key="2">
    <source>
        <dbReference type="Pfam" id="PF13399"/>
    </source>
</evidence>
<dbReference type="Pfam" id="PF13399">
    <property type="entry name" value="LytR_C"/>
    <property type="match status" value="1"/>
</dbReference>
<keyword evidence="1" id="KW-0812">Transmembrane</keyword>
<proteinExistence type="predicted"/>
<organism evidence="3 4">
    <name type="scientific">Okibacterium fritillariae</name>
    <dbReference type="NCBI Taxonomy" id="123320"/>
    <lineage>
        <taxon>Bacteria</taxon>
        <taxon>Bacillati</taxon>
        <taxon>Actinomycetota</taxon>
        <taxon>Actinomycetes</taxon>
        <taxon>Micrococcales</taxon>
        <taxon>Microbacteriaceae</taxon>
        <taxon>Okibacterium</taxon>
    </lineage>
</organism>
<reference evidence="3 4" key="1">
    <citation type="submission" date="2017-02" db="EMBL/GenBank/DDBJ databases">
        <authorList>
            <person name="Peterson S.W."/>
        </authorList>
    </citation>
    <scope>NUCLEOTIDE SEQUENCE [LARGE SCALE GENOMIC DNA]</scope>
    <source>
        <strain evidence="3 4">VKM Ac-2059</strain>
    </source>
</reference>
<evidence type="ECO:0000256" key="1">
    <source>
        <dbReference type="SAM" id="Phobius"/>
    </source>
</evidence>
<dbReference type="Proteomes" id="UP000190857">
    <property type="component" value="Unassembled WGS sequence"/>
</dbReference>
<evidence type="ECO:0000313" key="3">
    <source>
        <dbReference type="EMBL" id="SKC43271.1"/>
    </source>
</evidence>
<dbReference type="InterPro" id="IPR027381">
    <property type="entry name" value="LytR/CpsA/Psr_C"/>
</dbReference>
<keyword evidence="4" id="KW-1185">Reference proteome</keyword>
<name>A0A1T5IVX6_9MICO</name>
<keyword evidence="1" id="KW-0472">Membrane</keyword>
<protein>
    <submittedName>
        <fullName evidence="3">LytR cell envelope-related transcriptional attenuator</fullName>
    </submittedName>
</protein>
<dbReference type="AlphaFoldDB" id="A0A1T5IVX6"/>
<feature type="transmembrane region" description="Helical" evidence="1">
    <location>
        <begin position="32"/>
        <end position="56"/>
    </location>
</feature>
<keyword evidence="1" id="KW-1133">Transmembrane helix</keyword>
<dbReference type="STRING" id="123320.SAMN06309945_0909"/>
<dbReference type="OrthoDB" id="5125199at2"/>
<dbReference type="Gene3D" id="3.30.70.2390">
    <property type="match status" value="1"/>
</dbReference>
<dbReference type="EMBL" id="FUZP01000001">
    <property type="protein sequence ID" value="SKC43271.1"/>
    <property type="molecule type" value="Genomic_DNA"/>
</dbReference>
<sequence>MGQSYPKDRFDEAPRDLKRVGAHRAPAKRRGWIGFVVAAVITLLLVAIGAVAINVLSDRVQFTDTPVASGTAPASEVPTAAPTIDPNAEIVVLNGTKTAGLAATAISQLNAAGWEQSITPSNSTSTDVETTIVYYRDAAQEGVARGLAQALGGATIQLLTETEAPDAGADGEATTITIVLGTDYTPTTTAP</sequence>
<feature type="domain" description="LytR/CpsA/Psr regulator C-terminal" evidence="2">
    <location>
        <begin position="89"/>
        <end position="184"/>
    </location>
</feature>
<evidence type="ECO:0000313" key="4">
    <source>
        <dbReference type="Proteomes" id="UP000190857"/>
    </source>
</evidence>
<gene>
    <name evidence="3" type="ORF">SAMN06309945_0909</name>
</gene>